<evidence type="ECO:0000259" key="1">
    <source>
        <dbReference type="Pfam" id="PF04471"/>
    </source>
</evidence>
<dbReference type="InterPro" id="IPR011856">
    <property type="entry name" value="tRNA_endonuc-like_dom_sf"/>
</dbReference>
<dbReference type="GO" id="GO:0009307">
    <property type="term" value="P:DNA restriction-modification system"/>
    <property type="evidence" value="ECO:0007669"/>
    <property type="project" value="InterPro"/>
</dbReference>
<sequence>MRVHRRISRNASEKLRNGKTLTETEIMSLFKADYIEDEELDKIIMQYGQSTLVDLFAGFDWSKKKKVAISQSTVICPNIESELIAYFKKHPEQLYSITPRKFEEFVAAIFRNHGFDVELTPETRDGGVDVIAIHKSPLTGNTVNLIECKRYAPDNKVGIGVVQRLVGNVIQRQAHKGIVVTTSYFTADAVIVSKESRNILTLNDYSDILEWMKSFN</sequence>
<dbReference type="PANTHER" id="PTHR30015">
    <property type="entry name" value="MRR RESTRICTION SYSTEM PROTEIN"/>
    <property type="match status" value="1"/>
</dbReference>
<keyword evidence="2" id="KW-0540">Nuclease</keyword>
<accession>A0A1V8M1J5</accession>
<dbReference type="InterPro" id="IPR007560">
    <property type="entry name" value="Restrct_endonuc_IV_Mrr"/>
</dbReference>
<evidence type="ECO:0000313" key="2">
    <source>
        <dbReference type="EMBL" id="OQK15366.1"/>
    </source>
</evidence>
<dbReference type="GO" id="GO:0015666">
    <property type="term" value="F:restriction endodeoxyribonuclease activity"/>
    <property type="evidence" value="ECO:0007669"/>
    <property type="project" value="TreeGrafter"/>
</dbReference>
<comment type="caution">
    <text evidence="2">The sequence shown here is derived from an EMBL/GenBank/DDBJ whole genome shotgun (WGS) entry which is preliminary data.</text>
</comment>
<dbReference type="AlphaFoldDB" id="A0A1V8M1J5"/>
<keyword evidence="2" id="KW-0255">Endonuclease</keyword>
<dbReference type="InterPro" id="IPR011335">
    <property type="entry name" value="Restrct_endonuc-II-like"/>
</dbReference>
<keyword evidence="2" id="KW-0378">Hydrolase</keyword>
<organism evidence="2 3">
    <name type="scientific">Methyloprofundus sedimenti</name>
    <dbReference type="NCBI Taxonomy" id="1420851"/>
    <lineage>
        <taxon>Bacteria</taxon>
        <taxon>Pseudomonadati</taxon>
        <taxon>Pseudomonadota</taxon>
        <taxon>Gammaproteobacteria</taxon>
        <taxon>Methylococcales</taxon>
        <taxon>Methylococcaceae</taxon>
        <taxon>Methyloprofundus</taxon>
    </lineage>
</organism>
<dbReference type="SUPFAM" id="SSF52980">
    <property type="entry name" value="Restriction endonuclease-like"/>
    <property type="match status" value="1"/>
</dbReference>
<reference evidence="2 3" key="1">
    <citation type="submission" date="2015-12" db="EMBL/GenBank/DDBJ databases">
        <authorList>
            <person name="Shamseldin A."/>
            <person name="Moawad H."/>
            <person name="Abd El-Rahim W.M."/>
            <person name="Sadowsky M.J."/>
        </authorList>
    </citation>
    <scope>NUCLEOTIDE SEQUENCE [LARGE SCALE GENOMIC DNA]</scope>
    <source>
        <strain evidence="2 3">WF1</strain>
    </source>
</reference>
<dbReference type="Pfam" id="PF04471">
    <property type="entry name" value="Mrr_cat"/>
    <property type="match status" value="1"/>
</dbReference>
<keyword evidence="3" id="KW-1185">Reference proteome</keyword>
<protein>
    <submittedName>
        <fullName evidence="2">Restriction endonuclease</fullName>
    </submittedName>
</protein>
<dbReference type="STRING" id="1420851.AU255_18010"/>
<dbReference type="OrthoDB" id="9803736at2"/>
<dbReference type="InterPro" id="IPR052906">
    <property type="entry name" value="Type_IV_Methyl-Rstrct_Enzyme"/>
</dbReference>
<dbReference type="PANTHER" id="PTHR30015:SF7">
    <property type="entry name" value="TYPE IV METHYL-DIRECTED RESTRICTION ENZYME ECOKMRR"/>
    <property type="match status" value="1"/>
</dbReference>
<name>A0A1V8M1J5_9GAMM</name>
<dbReference type="Gene3D" id="3.40.1350.10">
    <property type="match status" value="1"/>
</dbReference>
<gene>
    <name evidence="2" type="ORF">AU255_18010</name>
</gene>
<dbReference type="GO" id="GO:0003677">
    <property type="term" value="F:DNA binding"/>
    <property type="evidence" value="ECO:0007669"/>
    <property type="project" value="InterPro"/>
</dbReference>
<feature type="domain" description="Restriction endonuclease type IV Mrr" evidence="1">
    <location>
        <begin position="95"/>
        <end position="212"/>
    </location>
</feature>
<evidence type="ECO:0000313" key="3">
    <source>
        <dbReference type="Proteomes" id="UP000191980"/>
    </source>
</evidence>
<proteinExistence type="predicted"/>
<dbReference type="Proteomes" id="UP000191980">
    <property type="component" value="Unassembled WGS sequence"/>
</dbReference>
<dbReference type="EMBL" id="LPUF01000004">
    <property type="protein sequence ID" value="OQK15366.1"/>
    <property type="molecule type" value="Genomic_DNA"/>
</dbReference>